<keyword evidence="3" id="KW-1185">Reference proteome</keyword>
<evidence type="ECO:0000313" key="2">
    <source>
        <dbReference type="EMBL" id="POS79628.1"/>
    </source>
</evidence>
<dbReference type="InParanoid" id="A0A2P5IAV4"/>
<evidence type="ECO:0000313" key="3">
    <source>
        <dbReference type="Proteomes" id="UP000094444"/>
    </source>
</evidence>
<name>A0A2P5IAV4_DIAHE</name>
<accession>A0A2P5IAV4</accession>
<feature type="region of interest" description="Disordered" evidence="1">
    <location>
        <begin position="54"/>
        <end position="85"/>
    </location>
</feature>
<comment type="caution">
    <text evidence="2">The sequence shown here is derived from an EMBL/GenBank/DDBJ whole genome shotgun (WGS) entry which is preliminary data.</text>
</comment>
<proteinExistence type="predicted"/>
<reference evidence="2" key="1">
    <citation type="submission" date="2017-09" db="EMBL/GenBank/DDBJ databases">
        <title>Polyketide synthases of a Diaporthe helianthi virulent isolate.</title>
        <authorList>
            <person name="Baroncelli R."/>
        </authorList>
    </citation>
    <scope>NUCLEOTIDE SEQUENCE [LARGE SCALE GENOMIC DNA]</scope>
    <source>
        <strain evidence="2">7/96</strain>
    </source>
</reference>
<organism evidence="2 3">
    <name type="scientific">Diaporthe helianthi</name>
    <dbReference type="NCBI Taxonomy" id="158607"/>
    <lineage>
        <taxon>Eukaryota</taxon>
        <taxon>Fungi</taxon>
        <taxon>Dikarya</taxon>
        <taxon>Ascomycota</taxon>
        <taxon>Pezizomycotina</taxon>
        <taxon>Sordariomycetes</taxon>
        <taxon>Sordariomycetidae</taxon>
        <taxon>Diaporthales</taxon>
        <taxon>Diaporthaceae</taxon>
        <taxon>Diaporthe</taxon>
    </lineage>
</organism>
<evidence type="ECO:0000256" key="1">
    <source>
        <dbReference type="SAM" id="MobiDB-lite"/>
    </source>
</evidence>
<protein>
    <submittedName>
        <fullName evidence="2">Uncharacterized protein</fullName>
    </submittedName>
</protein>
<dbReference type="AlphaFoldDB" id="A0A2P5IAV4"/>
<dbReference type="Proteomes" id="UP000094444">
    <property type="component" value="Unassembled WGS sequence"/>
</dbReference>
<gene>
    <name evidence="2" type="ORF">DHEL01_v201992</name>
</gene>
<sequence length="85" mass="9103">MAAIDTCFSGRWADLTCSTSKLKLSLRLAASVRYGFDLQISQLAPAPEDCNAGAPVTLEQMGTPPHANIQPITMSSKRNEPRSPA</sequence>
<dbReference type="EMBL" id="MAVT02000100">
    <property type="protein sequence ID" value="POS79628.1"/>
    <property type="molecule type" value="Genomic_DNA"/>
</dbReference>